<proteinExistence type="predicted"/>
<dbReference type="AlphaFoldDB" id="A0A8T0HDX3"/>
<keyword evidence="1" id="KW-0472">Membrane</keyword>
<keyword evidence="1" id="KW-0812">Transmembrane</keyword>
<comment type="caution">
    <text evidence="2">The sequence shown here is derived from an EMBL/GenBank/DDBJ whole genome shotgun (WGS) entry which is preliminary data.</text>
</comment>
<keyword evidence="3" id="KW-1185">Reference proteome</keyword>
<protein>
    <submittedName>
        <fullName evidence="2">Uncharacterized protein</fullName>
    </submittedName>
</protein>
<organism evidence="2 3">
    <name type="scientific">Ceratodon purpureus</name>
    <name type="common">Fire moss</name>
    <name type="synonym">Dicranum purpureum</name>
    <dbReference type="NCBI Taxonomy" id="3225"/>
    <lineage>
        <taxon>Eukaryota</taxon>
        <taxon>Viridiplantae</taxon>
        <taxon>Streptophyta</taxon>
        <taxon>Embryophyta</taxon>
        <taxon>Bryophyta</taxon>
        <taxon>Bryophytina</taxon>
        <taxon>Bryopsida</taxon>
        <taxon>Dicranidae</taxon>
        <taxon>Pseudoditrichales</taxon>
        <taxon>Ditrichaceae</taxon>
        <taxon>Ceratodon</taxon>
    </lineage>
</organism>
<gene>
    <name evidence="2" type="ORF">KC19_6G131900</name>
</gene>
<sequence length="132" mass="15271">MLLSMPPSQLEWRNDRPTVLRNANTSHSKWRQLSFRLTSSRCLGSSVMCHFSFLITDDIIFSSSSRFRAKSRFSLFSAVSERLWWEDLFVWCVSRCGLGARSFIKGLQSTFQLQQLGFILVFFAGFVTFGTY</sequence>
<feature type="transmembrane region" description="Helical" evidence="1">
    <location>
        <begin position="111"/>
        <end position="129"/>
    </location>
</feature>
<evidence type="ECO:0000256" key="1">
    <source>
        <dbReference type="SAM" id="Phobius"/>
    </source>
</evidence>
<name>A0A8T0HDX3_CERPU</name>
<reference evidence="2 3" key="1">
    <citation type="submission" date="2020-06" db="EMBL/GenBank/DDBJ databases">
        <title>WGS assembly of Ceratodon purpureus strain R40.</title>
        <authorList>
            <person name="Carey S.B."/>
            <person name="Jenkins J."/>
            <person name="Shu S."/>
            <person name="Lovell J.T."/>
            <person name="Sreedasyam A."/>
            <person name="Maumus F."/>
            <person name="Tiley G.P."/>
            <person name="Fernandez-Pozo N."/>
            <person name="Barry K."/>
            <person name="Chen C."/>
            <person name="Wang M."/>
            <person name="Lipzen A."/>
            <person name="Daum C."/>
            <person name="Saski C.A."/>
            <person name="Payton A.C."/>
            <person name="Mcbreen J.C."/>
            <person name="Conrad R.E."/>
            <person name="Kollar L.M."/>
            <person name="Olsson S."/>
            <person name="Huttunen S."/>
            <person name="Landis J.B."/>
            <person name="Wickett N.J."/>
            <person name="Johnson M.G."/>
            <person name="Rensing S.A."/>
            <person name="Grimwood J."/>
            <person name="Schmutz J."/>
            <person name="Mcdaniel S.F."/>
        </authorList>
    </citation>
    <scope>NUCLEOTIDE SEQUENCE [LARGE SCALE GENOMIC DNA]</scope>
    <source>
        <strain evidence="2 3">R40</strain>
    </source>
</reference>
<dbReference type="EMBL" id="CM026427">
    <property type="protein sequence ID" value="KAG0570006.1"/>
    <property type="molecule type" value="Genomic_DNA"/>
</dbReference>
<dbReference type="Proteomes" id="UP000822688">
    <property type="component" value="Chromosome 6"/>
</dbReference>
<evidence type="ECO:0000313" key="2">
    <source>
        <dbReference type="EMBL" id="KAG0570006.1"/>
    </source>
</evidence>
<accession>A0A8T0HDX3</accession>
<keyword evidence="1" id="KW-1133">Transmembrane helix</keyword>
<evidence type="ECO:0000313" key="3">
    <source>
        <dbReference type="Proteomes" id="UP000822688"/>
    </source>
</evidence>